<dbReference type="Proteomes" id="UP001620405">
    <property type="component" value="Unassembled WGS sequence"/>
</dbReference>
<evidence type="ECO:0000259" key="2">
    <source>
        <dbReference type="Pfam" id="PF13372"/>
    </source>
</evidence>
<keyword evidence="1" id="KW-0732">Signal</keyword>
<dbReference type="Pfam" id="PF13372">
    <property type="entry name" value="Alginate_exp"/>
    <property type="match status" value="1"/>
</dbReference>
<evidence type="ECO:0000256" key="1">
    <source>
        <dbReference type="SAM" id="SignalP"/>
    </source>
</evidence>
<dbReference type="InterPro" id="IPR025388">
    <property type="entry name" value="Alginate_export_dom"/>
</dbReference>
<reference evidence="3 4" key="1">
    <citation type="submission" date="2020-10" db="EMBL/GenBank/DDBJ databases">
        <title>Phylogeny of dyella-like bacteria.</title>
        <authorList>
            <person name="Fu J."/>
        </authorList>
    </citation>
    <scope>NUCLEOTIDE SEQUENCE [LARGE SCALE GENOMIC DNA]</scope>
    <source>
        <strain evidence="3 4">DHOB07</strain>
    </source>
</reference>
<comment type="caution">
    <text evidence="3">The sequence shown here is derived from an EMBL/GenBank/DDBJ whole genome shotgun (WGS) entry which is preliminary data.</text>
</comment>
<feature type="domain" description="Alginate export" evidence="2">
    <location>
        <begin position="78"/>
        <end position="466"/>
    </location>
</feature>
<dbReference type="SUPFAM" id="SSF56935">
    <property type="entry name" value="Porins"/>
    <property type="match status" value="1"/>
</dbReference>
<proteinExistence type="predicted"/>
<dbReference type="EMBL" id="JADIKG010000013">
    <property type="protein sequence ID" value="MFK2874660.1"/>
    <property type="molecule type" value="Genomic_DNA"/>
</dbReference>
<feature type="signal peptide" evidence="1">
    <location>
        <begin position="1"/>
        <end position="15"/>
    </location>
</feature>
<protein>
    <submittedName>
        <fullName evidence="3">Alginate export family protein</fullName>
    </submittedName>
</protein>
<evidence type="ECO:0000313" key="3">
    <source>
        <dbReference type="EMBL" id="MFK2874660.1"/>
    </source>
</evidence>
<feature type="chain" id="PRO_5045616962" evidence="1">
    <location>
        <begin position="16"/>
        <end position="472"/>
    </location>
</feature>
<gene>
    <name evidence="3" type="ORF">ISP13_14040</name>
</gene>
<sequence>MLTSCMLLLSMTCTANVVDVADAQDPDTTSEQAAPQRPAIDFYRWQEDWSVLADPRITREPGDSFKYIPLSKTDPKRYLSFGVTVRERFVSVDPALFDVRGGHRENYLLHRLELHADAHLTANTRLFVQLENALAPGLAKPSPVDANRLDLRLLFLDTQRDVAGGLLKLRVGRQEIAFDLQRFVSVRDGPNVRQAYDAIWADYERNDWRISGFASQPVQYRNESDFDDYSNHHLTFSGVRAQHRLTATSELSISFSDFRQDDVHFLAASGNEERQNVDMHYNGHLQGFDWDIEGMKQGGHIGMKDVDAWALGSLAGYTFTGIGWSPRLGVQLDAASGDHNLADGHVGTFNPLFPNGYYVTMSGYTGYTNFIHFKPSLTLTPIDNVKLIASIGMLWRQTTQDAIYVQPDIPVPGTAGEPGRRSSTYGQLELSWNATRSLAFGLEADHYVVASALRHAGGHDSDYLGAEVRWGW</sequence>
<accession>A0ABW8IXB4</accession>
<organism evidence="3 4">
    <name type="scientific">Dyella lipolytica</name>
    <dbReference type="NCBI Taxonomy" id="1867835"/>
    <lineage>
        <taxon>Bacteria</taxon>
        <taxon>Pseudomonadati</taxon>
        <taxon>Pseudomonadota</taxon>
        <taxon>Gammaproteobacteria</taxon>
        <taxon>Lysobacterales</taxon>
        <taxon>Rhodanobacteraceae</taxon>
        <taxon>Dyella</taxon>
    </lineage>
</organism>
<dbReference type="RefSeq" id="WP_284396778.1">
    <property type="nucleotide sequence ID" value="NZ_BSNQ01000003.1"/>
</dbReference>
<keyword evidence="4" id="KW-1185">Reference proteome</keyword>
<name>A0ABW8IXB4_9GAMM</name>
<evidence type="ECO:0000313" key="4">
    <source>
        <dbReference type="Proteomes" id="UP001620405"/>
    </source>
</evidence>